<protein>
    <submittedName>
        <fullName evidence="2">Sigma 54 modulation/S30EA-like ribosomal protein</fullName>
    </submittedName>
</protein>
<dbReference type="OrthoDB" id="121633at2"/>
<dbReference type="Pfam" id="PF02482">
    <property type="entry name" value="Ribosomal_S30AE"/>
    <property type="match status" value="1"/>
</dbReference>
<dbReference type="Gene3D" id="3.30.160.100">
    <property type="entry name" value="Ribosome hibernation promotion factor-like"/>
    <property type="match status" value="1"/>
</dbReference>
<dbReference type="InterPro" id="IPR036567">
    <property type="entry name" value="RHF-like"/>
</dbReference>
<dbReference type="Proteomes" id="UP000295106">
    <property type="component" value="Unassembled WGS sequence"/>
</dbReference>
<reference evidence="2 3" key="1">
    <citation type="submission" date="2019-03" db="EMBL/GenBank/DDBJ databases">
        <title>Genomic Encyclopedia of Type Strains, Phase IV (KMG-IV): sequencing the most valuable type-strain genomes for metagenomic binning, comparative biology and taxonomic classification.</title>
        <authorList>
            <person name="Goeker M."/>
        </authorList>
    </citation>
    <scope>NUCLEOTIDE SEQUENCE [LARGE SCALE GENOMIC DNA]</scope>
    <source>
        <strain evidence="2 3">DSM 1709</strain>
    </source>
</reference>
<feature type="region of interest" description="Disordered" evidence="1">
    <location>
        <begin position="47"/>
        <end position="75"/>
    </location>
</feature>
<dbReference type="InterPro" id="IPR003489">
    <property type="entry name" value="RHF/RaiA"/>
</dbReference>
<dbReference type="SUPFAM" id="SSF69754">
    <property type="entry name" value="Ribosome binding protein Y (YfiA homologue)"/>
    <property type="match status" value="1"/>
</dbReference>
<keyword evidence="2" id="KW-0687">Ribonucleoprotein</keyword>
<sequence length="112" mass="12073">MQVQVNTDNHIQNDEALAAWIEREIAAKLDRFGDSVTRIEVHLADTNAARSSDSDKRCTLEARPAGRPPVAASHDAGRVADAFSGALDKLVRVLDSTLGKARDHGRDSIRGG</sequence>
<evidence type="ECO:0000256" key="1">
    <source>
        <dbReference type="SAM" id="MobiDB-lite"/>
    </source>
</evidence>
<evidence type="ECO:0000313" key="3">
    <source>
        <dbReference type="Proteomes" id="UP000295106"/>
    </source>
</evidence>
<gene>
    <name evidence="2" type="ORF">EV684_10797</name>
</gene>
<dbReference type="GeneID" id="99686295"/>
<dbReference type="EMBL" id="SLXD01000007">
    <property type="protein sequence ID" value="TCP02092.1"/>
    <property type="molecule type" value="Genomic_DNA"/>
</dbReference>
<proteinExistence type="predicted"/>
<evidence type="ECO:0000313" key="2">
    <source>
        <dbReference type="EMBL" id="TCP02092.1"/>
    </source>
</evidence>
<name>A0A4R2M678_RUBGE</name>
<organism evidence="2 3">
    <name type="scientific">Rubrivivax gelatinosus</name>
    <name type="common">Rhodocyclus gelatinosus</name>
    <name type="synonym">Rhodopseudomonas gelatinosa</name>
    <dbReference type="NCBI Taxonomy" id="28068"/>
    <lineage>
        <taxon>Bacteria</taxon>
        <taxon>Pseudomonadati</taxon>
        <taxon>Pseudomonadota</taxon>
        <taxon>Betaproteobacteria</taxon>
        <taxon>Burkholderiales</taxon>
        <taxon>Sphaerotilaceae</taxon>
        <taxon>Rubrivivax</taxon>
    </lineage>
</organism>
<accession>A0A4R2M678</accession>
<keyword evidence="2" id="KW-0689">Ribosomal protein</keyword>
<comment type="caution">
    <text evidence="2">The sequence shown here is derived from an EMBL/GenBank/DDBJ whole genome shotgun (WGS) entry which is preliminary data.</text>
</comment>
<dbReference type="GO" id="GO:0005840">
    <property type="term" value="C:ribosome"/>
    <property type="evidence" value="ECO:0007669"/>
    <property type="project" value="UniProtKB-KW"/>
</dbReference>
<dbReference type="RefSeq" id="WP_132647556.1">
    <property type="nucleotide sequence ID" value="NZ_CP181386.1"/>
</dbReference>
<dbReference type="AlphaFoldDB" id="A0A4R2M678"/>